<dbReference type="GeneID" id="20038802"/>
<feature type="region of interest" description="Disordered" evidence="1">
    <location>
        <begin position="907"/>
        <end position="938"/>
    </location>
</feature>
<dbReference type="EMBL" id="KI965474">
    <property type="protein sequence ID" value="EUD66058.1"/>
    <property type="molecule type" value="Genomic_DNA"/>
</dbReference>
<feature type="signal peptide" evidence="2">
    <location>
        <begin position="1"/>
        <end position="22"/>
    </location>
</feature>
<evidence type="ECO:0000256" key="2">
    <source>
        <dbReference type="SAM" id="SignalP"/>
    </source>
</evidence>
<proteinExistence type="predicted"/>
<dbReference type="AlphaFoldDB" id="W7A447"/>
<evidence type="ECO:0000256" key="1">
    <source>
        <dbReference type="SAM" id="MobiDB-lite"/>
    </source>
</evidence>
<name>W7A447_9APIC</name>
<accession>W7A447</accession>
<evidence type="ECO:0000313" key="4">
    <source>
        <dbReference type="Proteomes" id="UP000030640"/>
    </source>
</evidence>
<feature type="region of interest" description="Disordered" evidence="1">
    <location>
        <begin position="225"/>
        <end position="260"/>
    </location>
</feature>
<feature type="compositionally biased region" description="Low complexity" evidence="1">
    <location>
        <begin position="249"/>
        <end position="260"/>
    </location>
</feature>
<reference evidence="3 4" key="1">
    <citation type="submission" date="2013-02" db="EMBL/GenBank/DDBJ databases">
        <title>The Genome Sequence of Plasmodium inui San Antonio 1.</title>
        <authorList>
            <consortium name="The Broad Institute Genome Sequencing Platform"/>
            <consortium name="The Broad Institute Genome Sequencing Center for Infectious Disease"/>
            <person name="Neafsey D."/>
            <person name="Cheeseman I."/>
            <person name="Volkman S."/>
            <person name="Adams J."/>
            <person name="Walker B."/>
            <person name="Young S.K."/>
            <person name="Zeng Q."/>
            <person name="Gargeya S."/>
            <person name="Fitzgerald M."/>
            <person name="Haas B."/>
            <person name="Abouelleil A."/>
            <person name="Alvarado L."/>
            <person name="Arachchi H.M."/>
            <person name="Berlin A.M."/>
            <person name="Chapman S.B."/>
            <person name="Dewar J."/>
            <person name="Goldberg J."/>
            <person name="Griggs A."/>
            <person name="Gujja S."/>
            <person name="Hansen M."/>
            <person name="Howarth C."/>
            <person name="Imamovic A."/>
            <person name="Larimer J."/>
            <person name="McCowan C."/>
            <person name="Murphy C."/>
            <person name="Neiman D."/>
            <person name="Pearson M."/>
            <person name="Priest M."/>
            <person name="Roberts A."/>
            <person name="Saif S."/>
            <person name="Shea T."/>
            <person name="Sisk P."/>
            <person name="Sykes S."/>
            <person name="Wortman J."/>
            <person name="Nusbaum C."/>
            <person name="Birren B."/>
        </authorList>
    </citation>
    <scope>NUCLEOTIDE SEQUENCE [LARGE SCALE GENOMIC DNA]</scope>
    <source>
        <strain evidence="3 4">San Antonio 1</strain>
    </source>
</reference>
<sequence length="1005" mass="115100">MKNVTRLCVWLLILANWATVRGRRVCERVARDNYSGAANLSSGLFSGVSSGVSGGLSSDLPSRDKHPLSHYRPRKTNHRNLLFLKNKLKEIWDRFTTRGSHHFNKPSKEKQNSSNLKKAFRSFTPKCQNDLISRVVVRNSTVIRPIILSNLLIRENIKTIRRKDIDRVVKIVSDFYTKSNYLFSRVLRHEVVKDGDQNILIIYVEELVLDRGCVQIRVLRPARPTGKRTNTEEMAISTTTPGTAPPTPSTTTPPTATPTTATPQGELLFERKGSACNLTGAAPRPDDLQKPEAASKKLRKFFEKKMNIKEGSIFVWDQATFDLILKSNIFNYVHVKLWHDKQERKHILQIDLMENKKVSFVPSISKSFNSLLDLCINITFGYLHSIKYGDKFRVKLFKNLSYKNNKHDYDMVFVNDIVELEKLRNNSHAYFLFGVNVKQAFKKELDGAALTECINIMNRQGENGEKEGGRNVQGGFTNPGEQHPDRDDLPPRVELPRGSSTQRKNIYSYLHRGKVFLFAIRKIRDTILEIKVKAKRELFHNFLYFLEEKNENSKGPVHSGRLFRFRFLPFWRSPNDRGVLSNQLYNIYGSKLKLSSCLNVYSASWFEKAKCMKAFFNVRNKVDLVFYLNTDRKFRPTEDLGGEENTHYRGTDASKTALKSTMLSFFKQANKRGGFLSMDQIKNVYLNYTFYLQKNYRVNMFDLFCKLKRVLTFRGGRSPRQVAIQAETHPATGEEAPLVLVPLYKCKLIMNQVHLLLNVAFFFKRNLWDLRQGCNLSSIWGWGGGGEGTNGKRPWAYYHQMKELFCGNRAQSGKRDGPNFEEDLKRITLPSGDTPARSSPHSSTTYNICNVNLNDAQKEQQNEMNLTMNYKLIFPVLFETYFLNLMDLRLYLFLNWSLFGIGGGSVGSGGGNSSSDATRGSTTLEGTSNTTPNPMSEESRKSAFYNYLKLSFLKNKRKMHHSAFGFGMLLSNINIFLHFEIGRRSLLPSLVLQLDEGTSRFGYLS</sequence>
<keyword evidence="4" id="KW-1185">Reference proteome</keyword>
<feature type="region of interest" description="Disordered" evidence="1">
    <location>
        <begin position="461"/>
        <end position="499"/>
    </location>
</feature>
<keyword evidence="2" id="KW-0732">Signal</keyword>
<evidence type="ECO:0000313" key="3">
    <source>
        <dbReference type="EMBL" id="EUD66058.1"/>
    </source>
</evidence>
<dbReference type="RefSeq" id="XP_008817342.1">
    <property type="nucleotide sequence ID" value="XM_008819120.1"/>
</dbReference>
<organism evidence="3 4">
    <name type="scientific">Plasmodium inui San Antonio 1</name>
    <dbReference type="NCBI Taxonomy" id="1237626"/>
    <lineage>
        <taxon>Eukaryota</taxon>
        <taxon>Sar</taxon>
        <taxon>Alveolata</taxon>
        <taxon>Apicomplexa</taxon>
        <taxon>Aconoidasida</taxon>
        <taxon>Haemosporida</taxon>
        <taxon>Plasmodiidae</taxon>
        <taxon>Plasmodium</taxon>
        <taxon>Plasmodium (Plasmodium)</taxon>
    </lineage>
</organism>
<feature type="compositionally biased region" description="Basic and acidic residues" evidence="1">
    <location>
        <begin position="482"/>
        <end position="495"/>
    </location>
</feature>
<dbReference type="VEuPathDB" id="PlasmoDB:C922_03528"/>
<feature type="compositionally biased region" description="Polar residues" evidence="1">
    <location>
        <begin position="916"/>
        <end position="936"/>
    </location>
</feature>
<dbReference type="OrthoDB" id="371888at2759"/>
<protein>
    <recommendedName>
        <fullName evidence="5">Protein TOC75</fullName>
    </recommendedName>
</protein>
<evidence type="ECO:0008006" key="5">
    <source>
        <dbReference type="Google" id="ProtNLM"/>
    </source>
</evidence>
<feature type="chain" id="PRO_5004890223" description="Protein TOC75" evidence="2">
    <location>
        <begin position="23"/>
        <end position="1005"/>
    </location>
</feature>
<gene>
    <name evidence="3" type="ORF">C922_03528</name>
</gene>
<dbReference type="Proteomes" id="UP000030640">
    <property type="component" value="Unassembled WGS sequence"/>
</dbReference>